<dbReference type="KEGG" id="clx:CLAN_0118"/>
<dbReference type="AlphaFoldDB" id="A0A1X9SKX4"/>
<protein>
    <submittedName>
        <fullName evidence="1">Uncharacterized protein</fullName>
    </submittedName>
</protein>
<name>A0A1X9SKX4_9BACT</name>
<proteinExistence type="predicted"/>
<sequence>MLNEINKSILNWDMQTVRKQYEILIKISPQYIPLYIKFLYQCGLLEDVLSLSSKEVDISLITTANYDDFINGLIKLVNDKIENITTINYPFIENEILEIYKLNYIIKEKKVSVDLGTKIIETIFYKQTNQKSISRIYAYTILFNYFKEQSEWKYFVNIRTLSIWMNEYLYNTNGSNKYTKILIEILNKHYNCFSKSDKPKVAIVVAGILRGFYQMNIHAIVNYLAKPLNADIFLFSWDEFATWHGLPNLANFSMRHFPEIKPLFPFDGAKLKNTFPNTYKKLNKEHYEKLDKHYFEQWPEFIGIMLENQSNFENTIVHQINNKIYNRSNFESDEFKALSSNLLKMYYANHKAKELIIEHENKNNFKYDYIIRIRPDTFPRNIDLADLSKLRENEIACHSWSAGIDDKVYYGRRNEMMKYLSLYEYGKKDDFNFHINAFSKPFVVESCHRTQLDWLLANNLVLRSSDLLNSFMQSYNNIFHISYFPDISETLKEDIKIIKQNKSISKYELDFCLRCFDRYKRSISQKRELLNNNFYETMLYYAKHAKSIVDIELSKEEGQLSLKPKVEILQYNSQQIINTAKSRIKNQLSYKLGQAMIANSKSLWGYIRMPYILSYIKETHQKNQQLYQEKIKANPSLKLPPLESYPDYNEAIKIKEHLSYKLGEALINADKSKLKLGYLTLWFKCKNITKEHKDNHQIIKTTP</sequence>
<gene>
    <name evidence="1" type="ORF">CLAN_0118</name>
</gene>
<reference evidence="2" key="1">
    <citation type="journal article" date="2017" name="Genome Biol. Evol.">
        <title>Comparative Genomic Analysis Identifies a Campylobacter Clade Deficient in Selenium Metabolism.</title>
        <authorList>
            <person name="Miller W.G."/>
            <person name="Yee E."/>
            <person name="Lopes B.S."/>
            <person name="Chapman M.H."/>
            <person name="Huynh S."/>
            <person name="Bono J.L."/>
            <person name="Parker C.T."/>
            <person name="Strachan N.J.C."/>
            <person name="Forbes K.J."/>
        </authorList>
    </citation>
    <scope>NUCLEOTIDE SEQUENCE [LARGE SCALE GENOMIC DNA]</scope>
    <source>
        <strain evidence="2">NCTC 13004</strain>
    </source>
</reference>
<organism evidence="1 2">
    <name type="scientific">Campylobacter lanienae NCTC 13004</name>
    <dbReference type="NCBI Taxonomy" id="1031753"/>
    <lineage>
        <taxon>Bacteria</taxon>
        <taxon>Pseudomonadati</taxon>
        <taxon>Campylobacterota</taxon>
        <taxon>Epsilonproteobacteria</taxon>
        <taxon>Campylobacterales</taxon>
        <taxon>Campylobacteraceae</taxon>
        <taxon>Campylobacter</taxon>
    </lineage>
</organism>
<dbReference type="Proteomes" id="UP000202031">
    <property type="component" value="Chromosome"/>
</dbReference>
<accession>A0A1X9SKX4</accession>
<evidence type="ECO:0000313" key="2">
    <source>
        <dbReference type="Proteomes" id="UP000202031"/>
    </source>
</evidence>
<evidence type="ECO:0000313" key="1">
    <source>
        <dbReference type="EMBL" id="ARQ96897.1"/>
    </source>
</evidence>
<dbReference type="EMBL" id="CP015578">
    <property type="protein sequence ID" value="ARQ96897.1"/>
    <property type="molecule type" value="Genomic_DNA"/>
</dbReference>
<dbReference type="RefSeq" id="WP_100590317.1">
    <property type="nucleotide sequence ID" value="NZ_CP015578.1"/>
</dbReference>
<dbReference type="GeneID" id="62346175"/>